<dbReference type="Gene3D" id="1.10.287.70">
    <property type="match status" value="2"/>
</dbReference>
<keyword evidence="11" id="KW-1185">Reference proteome</keyword>
<reference evidence="10 11" key="2">
    <citation type="submission" date="2018-11" db="EMBL/GenBank/DDBJ databases">
        <authorList>
            <consortium name="Pathogen Informatics"/>
        </authorList>
    </citation>
    <scope>NUCLEOTIDE SEQUENCE [LARGE SCALE GENOMIC DNA]</scope>
</reference>
<dbReference type="EMBL" id="UYRR01031018">
    <property type="protein sequence ID" value="VDK43640.1"/>
    <property type="molecule type" value="Genomic_DNA"/>
</dbReference>
<organism evidence="12">
    <name type="scientific">Anisakis simplex</name>
    <name type="common">Herring worm</name>
    <dbReference type="NCBI Taxonomy" id="6269"/>
    <lineage>
        <taxon>Eukaryota</taxon>
        <taxon>Metazoa</taxon>
        <taxon>Ecdysozoa</taxon>
        <taxon>Nematoda</taxon>
        <taxon>Chromadorea</taxon>
        <taxon>Rhabditida</taxon>
        <taxon>Spirurina</taxon>
        <taxon>Ascaridomorpha</taxon>
        <taxon>Ascaridoidea</taxon>
        <taxon>Anisakidae</taxon>
        <taxon>Anisakis</taxon>
        <taxon>Anisakis simplex complex</taxon>
    </lineage>
</organism>
<evidence type="ECO:0000313" key="12">
    <source>
        <dbReference type="WBParaSite" id="ASIM_0001122001-mRNA-1"/>
    </source>
</evidence>
<evidence type="ECO:0000259" key="9">
    <source>
        <dbReference type="SMART" id="SM01053"/>
    </source>
</evidence>
<dbReference type="InterPro" id="IPR036122">
    <property type="entry name" value="CaM-bd_dom_sf"/>
</dbReference>
<evidence type="ECO:0000256" key="6">
    <source>
        <dbReference type="ARBA" id="ARBA00023136"/>
    </source>
</evidence>
<dbReference type="SUPFAM" id="SSF81327">
    <property type="entry name" value="Small-conductance potassium channel"/>
    <property type="match status" value="1"/>
</dbReference>
<keyword evidence="4 8" id="KW-1133">Transmembrane helix</keyword>
<feature type="transmembrane region" description="Helical" evidence="8">
    <location>
        <begin position="323"/>
        <end position="342"/>
    </location>
</feature>
<dbReference type="InterPro" id="IPR015449">
    <property type="entry name" value="K_chnl_Ca-activ_SK"/>
</dbReference>
<evidence type="ECO:0000256" key="8">
    <source>
        <dbReference type="SAM" id="Phobius"/>
    </source>
</evidence>
<accession>A0A0M3JT79</accession>
<keyword evidence="3 8" id="KW-0812">Transmembrane</keyword>
<sequence length="546" mass="63075">MAGVRAGVAFGQERPKFAVYSSVTLPFRREHHPPLHDDHEPLTNRRKYDRVGSGYGFRFTDGETIKKRYQLRRKMVDLKLKVSDWCLYLALFGLILAIIDAETVALSATGEVCVCAMYPRSPLFIFIVFVLKVFIITSTILLDILLVIYHCIEAKLIDEIFDAIQISLIEMGTDYWRVGITLERLIKLLIELSICSICPVPGNENVFCKNTYNDIQKYTMKRVYGNKTLDDQHKYFEEISIEGIGTVDWPILGLNERYPHRVQIPIDVLLCLPMFLRLYIACRYFVLHSVQFQDPSTKAMASLNQISVDFAFVVRSQLTERPLSIITSTTAIFWVILAWMLTQCERYIHYGDIASSRHLIDFIWFEVVTFFSIGYGDVQVQTYCGRALAIITGVVGTLMSSLLIALVARQMQLSLAERRVNQVIAESQLSTQYRHSAARVLQSTWRALKQQHLMKTENGTAHRKAINRFRNEQRNLLTAITGFRKARWKLRMRLEYEDDYIAFKKSFTETQDRLSSVYKQQQNLRVQLNMLSTNVDKLSVMMSTQL</sequence>
<feature type="transmembrane region" description="Helical" evidence="8">
    <location>
        <begin position="82"/>
        <end position="99"/>
    </location>
</feature>
<evidence type="ECO:0000256" key="7">
    <source>
        <dbReference type="ARBA" id="ARBA00023303"/>
    </source>
</evidence>
<dbReference type="InterPro" id="IPR004178">
    <property type="entry name" value="CaM-bd_dom"/>
</dbReference>
<dbReference type="PANTHER" id="PTHR10153">
    <property type="entry name" value="SMALL CONDUCTANCE CALCIUM-ACTIVATED POTASSIUM CHANNEL"/>
    <property type="match status" value="1"/>
</dbReference>
<dbReference type="GO" id="GO:0005516">
    <property type="term" value="F:calmodulin binding"/>
    <property type="evidence" value="ECO:0007669"/>
    <property type="project" value="InterPro"/>
</dbReference>
<evidence type="ECO:0000256" key="3">
    <source>
        <dbReference type="ARBA" id="ARBA00022692"/>
    </source>
</evidence>
<dbReference type="InterPro" id="IPR013099">
    <property type="entry name" value="K_chnl_dom"/>
</dbReference>
<keyword evidence="5" id="KW-0406">Ion transport</keyword>
<evidence type="ECO:0000256" key="1">
    <source>
        <dbReference type="ARBA" id="ARBA00004141"/>
    </source>
</evidence>
<dbReference type="OrthoDB" id="73653at2759"/>
<dbReference type="Proteomes" id="UP000267096">
    <property type="component" value="Unassembled WGS sequence"/>
</dbReference>
<reference evidence="12" key="1">
    <citation type="submission" date="2017-02" db="UniProtKB">
        <authorList>
            <consortium name="WormBaseParasite"/>
        </authorList>
    </citation>
    <scope>IDENTIFICATION</scope>
</reference>
<comment type="subcellular location">
    <subcellularLocation>
        <location evidence="1">Membrane</location>
        <topology evidence="1">Multi-pass membrane protein</topology>
    </subcellularLocation>
</comment>
<feature type="transmembrane region" description="Helical" evidence="8">
    <location>
        <begin position="124"/>
        <end position="149"/>
    </location>
</feature>
<dbReference type="AlphaFoldDB" id="A0A0M3JT79"/>
<dbReference type="SMART" id="SM01053">
    <property type="entry name" value="CaMBD"/>
    <property type="match status" value="1"/>
</dbReference>
<gene>
    <name evidence="10" type="ORF">ASIM_LOCUS10778</name>
</gene>
<dbReference type="GO" id="GO:0016020">
    <property type="term" value="C:membrane"/>
    <property type="evidence" value="ECO:0007669"/>
    <property type="project" value="UniProtKB-SubCell"/>
</dbReference>
<evidence type="ECO:0000256" key="2">
    <source>
        <dbReference type="ARBA" id="ARBA00022448"/>
    </source>
</evidence>
<dbReference type="WBParaSite" id="ASIM_0001122001-mRNA-1">
    <property type="protein sequence ID" value="ASIM_0001122001-mRNA-1"/>
    <property type="gene ID" value="ASIM_0001122001"/>
</dbReference>
<name>A0A0M3JT79_ANISI</name>
<feature type="domain" description="Calmodulin-binding" evidence="9">
    <location>
        <begin position="426"/>
        <end position="508"/>
    </location>
</feature>
<keyword evidence="7" id="KW-0407">Ion channel</keyword>
<dbReference type="Pfam" id="PF03530">
    <property type="entry name" value="SK_channel"/>
    <property type="match status" value="1"/>
</dbReference>
<dbReference type="GO" id="GO:0016286">
    <property type="term" value="F:small conductance calcium-activated potassium channel activity"/>
    <property type="evidence" value="ECO:0007669"/>
    <property type="project" value="InterPro"/>
</dbReference>
<feature type="transmembrane region" description="Helical" evidence="8">
    <location>
        <begin position="387"/>
        <end position="408"/>
    </location>
</feature>
<feature type="transmembrane region" description="Helical" evidence="8">
    <location>
        <begin position="266"/>
        <end position="286"/>
    </location>
</feature>
<evidence type="ECO:0000256" key="4">
    <source>
        <dbReference type="ARBA" id="ARBA00022989"/>
    </source>
</evidence>
<keyword evidence="6 8" id="KW-0472">Membrane</keyword>
<keyword evidence="2" id="KW-0813">Transport</keyword>
<dbReference type="Pfam" id="PF07885">
    <property type="entry name" value="Ion_trans_2"/>
    <property type="match status" value="1"/>
</dbReference>
<proteinExistence type="predicted"/>
<feature type="transmembrane region" description="Helical" evidence="8">
    <location>
        <begin position="354"/>
        <end position="375"/>
    </location>
</feature>
<dbReference type="SUPFAM" id="SSF81324">
    <property type="entry name" value="Voltage-gated potassium channels"/>
    <property type="match status" value="1"/>
</dbReference>
<protein>
    <submittedName>
        <fullName evidence="12">CaMBD domain-containing protein</fullName>
    </submittedName>
</protein>
<dbReference type="Pfam" id="PF02888">
    <property type="entry name" value="CaMBD"/>
    <property type="match status" value="1"/>
</dbReference>
<evidence type="ECO:0000256" key="5">
    <source>
        <dbReference type="ARBA" id="ARBA00023065"/>
    </source>
</evidence>
<evidence type="ECO:0000313" key="11">
    <source>
        <dbReference type="Proteomes" id="UP000267096"/>
    </source>
</evidence>
<evidence type="ECO:0000313" key="10">
    <source>
        <dbReference type="EMBL" id="VDK43640.1"/>
    </source>
</evidence>